<evidence type="ECO:0000259" key="9">
    <source>
        <dbReference type="Pfam" id="PF12804"/>
    </source>
</evidence>
<dbReference type="CDD" id="cd02503">
    <property type="entry name" value="MobA"/>
    <property type="match status" value="1"/>
</dbReference>
<keyword evidence="2 8" id="KW-0808">Transferase</keyword>
<dbReference type="EMBL" id="JBHDLN010000032">
    <property type="protein sequence ID" value="MFB0847186.1"/>
    <property type="molecule type" value="Genomic_DNA"/>
</dbReference>
<comment type="subcellular location">
    <subcellularLocation>
        <location evidence="8">Cytoplasm</location>
    </subcellularLocation>
</comment>
<feature type="binding site" evidence="8">
    <location>
        <position position="114"/>
    </location>
    <ligand>
        <name>Mg(2+)</name>
        <dbReference type="ChEBI" id="CHEBI:18420"/>
    </ligand>
</feature>
<dbReference type="EC" id="2.7.7.77" evidence="8"/>
<dbReference type="Proteomes" id="UP001575622">
    <property type="component" value="Unassembled WGS sequence"/>
</dbReference>
<keyword evidence="10" id="KW-0548">Nucleotidyltransferase</keyword>
<feature type="binding site" evidence="8">
    <location>
        <begin position="19"/>
        <end position="21"/>
    </location>
    <ligand>
        <name>GTP</name>
        <dbReference type="ChEBI" id="CHEBI:37565"/>
    </ligand>
</feature>
<evidence type="ECO:0000256" key="2">
    <source>
        <dbReference type="ARBA" id="ARBA00022679"/>
    </source>
</evidence>
<evidence type="ECO:0000256" key="4">
    <source>
        <dbReference type="ARBA" id="ARBA00022741"/>
    </source>
</evidence>
<dbReference type="Pfam" id="PF12804">
    <property type="entry name" value="NTP_transf_3"/>
    <property type="match status" value="1"/>
</dbReference>
<feature type="binding site" evidence="8">
    <location>
        <position position="114"/>
    </location>
    <ligand>
        <name>GTP</name>
        <dbReference type="ChEBI" id="CHEBI:37565"/>
    </ligand>
</feature>
<evidence type="ECO:0000256" key="1">
    <source>
        <dbReference type="ARBA" id="ARBA00022490"/>
    </source>
</evidence>
<keyword evidence="7 8" id="KW-0501">Molybdenum cofactor biosynthesis</keyword>
<protein>
    <recommendedName>
        <fullName evidence="8">Probable molybdenum cofactor guanylyltransferase</fullName>
        <shortName evidence="8">MoCo guanylyltransferase</shortName>
        <ecNumber evidence="8">2.7.7.77</ecNumber>
    </recommendedName>
    <alternativeName>
        <fullName evidence="8">GTP:molybdopterin guanylyltransferase</fullName>
    </alternativeName>
    <alternativeName>
        <fullName evidence="8">Mo-MPT guanylyltransferase</fullName>
    </alternativeName>
    <alternativeName>
        <fullName evidence="8">Molybdopterin guanylyltransferase</fullName>
    </alternativeName>
    <alternativeName>
        <fullName evidence="8">Molybdopterin-guanine dinucleotide synthase</fullName>
        <shortName evidence="8">MGD synthase</shortName>
    </alternativeName>
</protein>
<dbReference type="RefSeq" id="WP_373957047.1">
    <property type="nucleotide sequence ID" value="NZ_JBHDLN010000032.1"/>
</dbReference>
<dbReference type="Gene3D" id="3.90.550.10">
    <property type="entry name" value="Spore Coat Polysaccharide Biosynthesis Protein SpsA, Chain A"/>
    <property type="match status" value="1"/>
</dbReference>
<evidence type="ECO:0000313" key="10">
    <source>
        <dbReference type="EMBL" id="MFB0847186.1"/>
    </source>
</evidence>
<dbReference type="PANTHER" id="PTHR19136:SF81">
    <property type="entry name" value="MOLYBDENUM COFACTOR GUANYLYLTRANSFERASE"/>
    <property type="match status" value="1"/>
</dbReference>
<keyword evidence="4 8" id="KW-0547">Nucleotide-binding</keyword>
<evidence type="ECO:0000256" key="7">
    <source>
        <dbReference type="ARBA" id="ARBA00023150"/>
    </source>
</evidence>
<dbReference type="InterPro" id="IPR025877">
    <property type="entry name" value="MobA-like_NTP_Trfase"/>
</dbReference>
<comment type="similarity">
    <text evidence="8">Belongs to the MobA family.</text>
</comment>
<sequence length="218" mass="23948">MKAMERYGGQKHAMTGVILAGGQNRRMGGQSKALLMYEGDTFLARQLAELGSLCAELLVVAQEPERYEAVVHTFSGESPVRIIPDLQPGRGPLAGFQAAMRAASYEELWIVGCDMPWADAEAAKALSELRNGVGADAAVAKIDGRLHPLHGVYLKSCLPETERLLAANDLRLMRLFDSVALQVADESFLERKGISTGFIRNINDPDEYERLTGKRLRF</sequence>
<comment type="function">
    <text evidence="8">Transfers a GMP moiety from GTP to Mo-molybdopterin (Mo-MPT) cofactor (Moco or molybdenum cofactor) to form Mo-molybdopterin guanine dinucleotide (Mo-MGD) cofactor.</text>
</comment>
<comment type="caution">
    <text evidence="10">The sequence shown here is derived from an EMBL/GenBank/DDBJ whole genome shotgun (WGS) entry which is preliminary data.</text>
</comment>
<comment type="caution">
    <text evidence="8">Lacks conserved residue(s) required for the propagation of feature annotation.</text>
</comment>
<keyword evidence="5 8" id="KW-0460">Magnesium</keyword>
<keyword evidence="3 8" id="KW-0479">Metal-binding</keyword>
<organism evidence="10 11">
    <name type="scientific">Paenibacillus oleatilyticus</name>
    <dbReference type="NCBI Taxonomy" id="2594886"/>
    <lineage>
        <taxon>Bacteria</taxon>
        <taxon>Bacillati</taxon>
        <taxon>Bacillota</taxon>
        <taxon>Bacilli</taxon>
        <taxon>Bacillales</taxon>
        <taxon>Paenibacillaceae</taxon>
        <taxon>Paenibacillus</taxon>
    </lineage>
</organism>
<proteinExistence type="inferred from homology"/>
<feature type="domain" description="MobA-like NTP transferase" evidence="9">
    <location>
        <begin position="16"/>
        <end position="171"/>
    </location>
</feature>
<dbReference type="HAMAP" id="MF_00316">
    <property type="entry name" value="MobA"/>
    <property type="match status" value="1"/>
</dbReference>
<evidence type="ECO:0000256" key="3">
    <source>
        <dbReference type="ARBA" id="ARBA00022723"/>
    </source>
</evidence>
<feature type="binding site" evidence="8">
    <location>
        <position position="32"/>
    </location>
    <ligand>
        <name>GTP</name>
        <dbReference type="ChEBI" id="CHEBI:37565"/>
    </ligand>
</feature>
<dbReference type="SUPFAM" id="SSF53448">
    <property type="entry name" value="Nucleotide-diphospho-sugar transferases"/>
    <property type="match status" value="1"/>
</dbReference>
<comment type="catalytic activity">
    <reaction evidence="8">
        <text>Mo-molybdopterin + GTP + H(+) = Mo-molybdopterin guanine dinucleotide + diphosphate</text>
        <dbReference type="Rhea" id="RHEA:34243"/>
        <dbReference type="ChEBI" id="CHEBI:15378"/>
        <dbReference type="ChEBI" id="CHEBI:33019"/>
        <dbReference type="ChEBI" id="CHEBI:37565"/>
        <dbReference type="ChEBI" id="CHEBI:71302"/>
        <dbReference type="ChEBI" id="CHEBI:71310"/>
        <dbReference type="EC" id="2.7.7.77"/>
    </reaction>
</comment>
<keyword evidence="11" id="KW-1185">Reference proteome</keyword>
<dbReference type="InterPro" id="IPR029044">
    <property type="entry name" value="Nucleotide-diphossugar_trans"/>
</dbReference>
<dbReference type="GO" id="GO:0016779">
    <property type="term" value="F:nucleotidyltransferase activity"/>
    <property type="evidence" value="ECO:0007669"/>
    <property type="project" value="UniProtKB-KW"/>
</dbReference>
<evidence type="ECO:0000313" key="11">
    <source>
        <dbReference type="Proteomes" id="UP001575622"/>
    </source>
</evidence>
<comment type="cofactor">
    <cofactor evidence="8">
        <name>Mg(2+)</name>
        <dbReference type="ChEBI" id="CHEBI:18420"/>
    </cofactor>
</comment>
<comment type="domain">
    <text evidence="8">The N-terminal domain determines nucleotide recognition and specific binding, while the C-terminal domain determines the specific binding to the target protein.</text>
</comment>
<evidence type="ECO:0000256" key="6">
    <source>
        <dbReference type="ARBA" id="ARBA00023134"/>
    </source>
</evidence>
<evidence type="ECO:0000256" key="5">
    <source>
        <dbReference type="ARBA" id="ARBA00022842"/>
    </source>
</evidence>
<reference evidence="10 11" key="1">
    <citation type="submission" date="2024-09" db="EMBL/GenBank/DDBJ databases">
        <authorList>
            <person name="Makale K.P.P."/>
            <person name="Makhzoum A."/>
            <person name="Rantong G."/>
            <person name="Rahube T.O."/>
        </authorList>
    </citation>
    <scope>NUCLEOTIDE SEQUENCE [LARGE SCALE GENOMIC DNA]</scope>
    <source>
        <strain evidence="10 11">KM_D13</strain>
    </source>
</reference>
<feature type="binding site" evidence="8">
    <location>
        <position position="85"/>
    </location>
    <ligand>
        <name>GTP</name>
        <dbReference type="ChEBI" id="CHEBI:37565"/>
    </ligand>
</feature>
<gene>
    <name evidence="8" type="primary">mobA</name>
    <name evidence="10" type="ORF">ACEU3E_34010</name>
</gene>
<evidence type="ECO:0000256" key="8">
    <source>
        <dbReference type="HAMAP-Rule" id="MF_00316"/>
    </source>
</evidence>
<dbReference type="InterPro" id="IPR013482">
    <property type="entry name" value="Molybde_CF_guanTrfase"/>
</dbReference>
<keyword evidence="6 8" id="KW-0342">GTP-binding</keyword>
<keyword evidence="1 8" id="KW-0963">Cytoplasm</keyword>
<name>A0ABV4VC10_9BACL</name>
<accession>A0ABV4VC10</accession>
<dbReference type="PANTHER" id="PTHR19136">
    <property type="entry name" value="MOLYBDENUM COFACTOR GUANYLYLTRANSFERASE"/>
    <property type="match status" value="1"/>
</dbReference>